<keyword evidence="1" id="KW-0472">Membrane</keyword>
<sequence length="32" mass="3584">DILVGRWFNPLLLLSSAAIGIEFLLLIQICKN</sequence>
<comment type="caution">
    <text evidence="2">The sequence shown here is derived from an EMBL/GenBank/DDBJ whole genome shotgun (WGS) entry which is preliminary data.</text>
</comment>
<keyword evidence="1" id="KW-0812">Transmembrane</keyword>
<name>A0A0F8XJX1_9ZZZZ</name>
<evidence type="ECO:0000313" key="2">
    <source>
        <dbReference type="EMBL" id="KKK69218.1"/>
    </source>
</evidence>
<proteinExistence type="predicted"/>
<protein>
    <submittedName>
        <fullName evidence="2">Uncharacterized protein</fullName>
    </submittedName>
</protein>
<accession>A0A0F8XJX1</accession>
<organism evidence="2">
    <name type="scientific">marine sediment metagenome</name>
    <dbReference type="NCBI Taxonomy" id="412755"/>
    <lineage>
        <taxon>unclassified sequences</taxon>
        <taxon>metagenomes</taxon>
        <taxon>ecological metagenomes</taxon>
    </lineage>
</organism>
<evidence type="ECO:0000256" key="1">
    <source>
        <dbReference type="SAM" id="Phobius"/>
    </source>
</evidence>
<gene>
    <name evidence="2" type="ORF">LCGC14_2936230</name>
</gene>
<feature type="transmembrane region" description="Helical" evidence="1">
    <location>
        <begin position="12"/>
        <end position="30"/>
    </location>
</feature>
<reference evidence="2" key="1">
    <citation type="journal article" date="2015" name="Nature">
        <title>Complex archaea that bridge the gap between prokaryotes and eukaryotes.</title>
        <authorList>
            <person name="Spang A."/>
            <person name="Saw J.H."/>
            <person name="Jorgensen S.L."/>
            <person name="Zaremba-Niedzwiedzka K."/>
            <person name="Martijn J."/>
            <person name="Lind A.E."/>
            <person name="van Eijk R."/>
            <person name="Schleper C."/>
            <person name="Guy L."/>
            <person name="Ettema T.J."/>
        </authorList>
    </citation>
    <scope>NUCLEOTIDE SEQUENCE</scope>
</reference>
<keyword evidence="1" id="KW-1133">Transmembrane helix</keyword>
<feature type="non-terminal residue" evidence="2">
    <location>
        <position position="1"/>
    </location>
</feature>
<dbReference type="AlphaFoldDB" id="A0A0F8XJX1"/>
<dbReference type="EMBL" id="LAZR01058757">
    <property type="protein sequence ID" value="KKK69218.1"/>
    <property type="molecule type" value="Genomic_DNA"/>
</dbReference>